<organism evidence="2 3">
    <name type="scientific">Aeromicrobium panaciterrae</name>
    <dbReference type="NCBI Taxonomy" id="363861"/>
    <lineage>
        <taxon>Bacteria</taxon>
        <taxon>Bacillati</taxon>
        <taxon>Actinomycetota</taxon>
        <taxon>Actinomycetes</taxon>
        <taxon>Propionibacteriales</taxon>
        <taxon>Nocardioidaceae</taxon>
        <taxon>Aeromicrobium</taxon>
    </lineage>
</organism>
<keyword evidence="1" id="KW-0812">Transmembrane</keyword>
<evidence type="ECO:0000313" key="2">
    <source>
        <dbReference type="EMBL" id="MDR7087708.1"/>
    </source>
</evidence>
<evidence type="ECO:0000313" key="3">
    <source>
        <dbReference type="Proteomes" id="UP001257739"/>
    </source>
</evidence>
<reference evidence="2 3" key="1">
    <citation type="submission" date="2023-07" db="EMBL/GenBank/DDBJ databases">
        <title>Sorghum-associated microbial communities from plants grown in Nebraska, USA.</title>
        <authorList>
            <person name="Schachtman D."/>
        </authorList>
    </citation>
    <scope>NUCLEOTIDE SEQUENCE [LARGE SCALE GENOMIC DNA]</scope>
    <source>
        <strain evidence="2 3">BE248</strain>
    </source>
</reference>
<proteinExistence type="predicted"/>
<accession>A0ABU1UR79</accession>
<keyword evidence="1" id="KW-1133">Transmembrane helix</keyword>
<feature type="transmembrane region" description="Helical" evidence="1">
    <location>
        <begin position="63"/>
        <end position="84"/>
    </location>
</feature>
<dbReference type="Proteomes" id="UP001257739">
    <property type="component" value="Unassembled WGS sequence"/>
</dbReference>
<keyword evidence="3" id="KW-1185">Reference proteome</keyword>
<sequence length="98" mass="10500">MIAVVTVLLAFPLGFLLRSHLNANVTYAIAYLWAFTYQGLALTREWVGGDTSAFPKNPDTVPISYGLVAAAIFAVGFGLVALGHRLGSKRHGRRLVAA</sequence>
<dbReference type="EMBL" id="JAVDWH010000001">
    <property type="protein sequence ID" value="MDR7087708.1"/>
    <property type="molecule type" value="Genomic_DNA"/>
</dbReference>
<dbReference type="RefSeq" id="WP_309971713.1">
    <property type="nucleotide sequence ID" value="NZ_JAVDWH010000001.1"/>
</dbReference>
<keyword evidence="1" id="KW-0472">Membrane</keyword>
<name>A0ABU1UR79_9ACTN</name>
<protein>
    <submittedName>
        <fullName evidence="2">Uncharacterized protein</fullName>
    </submittedName>
</protein>
<comment type="caution">
    <text evidence="2">The sequence shown here is derived from an EMBL/GenBank/DDBJ whole genome shotgun (WGS) entry which is preliminary data.</text>
</comment>
<evidence type="ECO:0000256" key="1">
    <source>
        <dbReference type="SAM" id="Phobius"/>
    </source>
</evidence>
<gene>
    <name evidence="2" type="ORF">J2X11_002547</name>
</gene>